<organism evidence="5 6">
    <name type="scientific">Dyella koreensis</name>
    <dbReference type="NCBI Taxonomy" id="311235"/>
    <lineage>
        <taxon>Bacteria</taxon>
        <taxon>Pseudomonadati</taxon>
        <taxon>Pseudomonadota</taxon>
        <taxon>Gammaproteobacteria</taxon>
        <taxon>Lysobacterales</taxon>
        <taxon>Rhodanobacteraceae</taxon>
        <taxon>Dyella</taxon>
    </lineage>
</organism>
<dbReference type="SMART" id="SM00729">
    <property type="entry name" value="Elp3"/>
    <property type="match status" value="1"/>
</dbReference>
<keyword evidence="6" id="KW-1185">Reference proteome</keyword>
<gene>
    <name evidence="5" type="ORF">ISS97_00530</name>
</gene>
<dbReference type="Gene3D" id="3.80.30.30">
    <property type="match status" value="1"/>
</dbReference>
<evidence type="ECO:0000313" key="5">
    <source>
        <dbReference type="EMBL" id="MFK2915730.1"/>
    </source>
</evidence>
<dbReference type="Proteomes" id="UP001620408">
    <property type="component" value="Unassembled WGS sequence"/>
</dbReference>
<protein>
    <submittedName>
        <fullName evidence="5">PA0069 family radical SAM protein</fullName>
    </submittedName>
</protein>
<dbReference type="InterPro" id="IPR007197">
    <property type="entry name" value="rSAM"/>
</dbReference>
<dbReference type="InterPro" id="IPR040086">
    <property type="entry name" value="MJ0683-like"/>
</dbReference>
<comment type="caution">
    <text evidence="5">The sequence shown here is derived from an EMBL/GenBank/DDBJ whole genome shotgun (WGS) entry which is preliminary data.</text>
</comment>
<proteinExistence type="predicted"/>
<dbReference type="PANTHER" id="PTHR43432">
    <property type="entry name" value="SLR0285 PROTEIN"/>
    <property type="match status" value="1"/>
</dbReference>
<dbReference type="PANTHER" id="PTHR43432:SF3">
    <property type="entry name" value="SLR0285 PROTEIN"/>
    <property type="match status" value="1"/>
</dbReference>
<keyword evidence="3" id="KW-0411">Iron-sulfur</keyword>
<keyword evidence="1" id="KW-0479">Metal-binding</keyword>
<dbReference type="InterPro" id="IPR058240">
    <property type="entry name" value="rSAM_sf"/>
</dbReference>
<sequence>MSEFPYPVQAFKGRGAASNPEGRFETIRHHAEDDGWQHAMLDEERPRPQTVVTEERARSVITRNDSPDIAFEQALNPYRGCEHGCIYCFARPSHSYLNLSPGLDFETKLRAKSNLAEVLRHELSKRNYVPKPINIGSNTDPYQPIEKRYRITRAALEVLAECHHPCTIVTKNAMVERDIDLLAPMAREGLVQVFVSVNSLDNHLAAKLEPRASAPHRRIQAVRALAEAGISVGVLVAPIIPALNDRDMEAVLDQAADAGARCAGYTVLRLPYELKQLFREWLALHAPQRADHVMSLVQQMNGGRDYDSNFATRMRGQGVFAELLRKRFEVACRKHGFGRARELKLDVSRFVPPRETSPQGQLF</sequence>
<dbReference type="PROSITE" id="PS51918">
    <property type="entry name" value="RADICAL_SAM"/>
    <property type="match status" value="1"/>
</dbReference>
<dbReference type="SFLD" id="SFLDS00029">
    <property type="entry name" value="Radical_SAM"/>
    <property type="match status" value="1"/>
</dbReference>
<keyword evidence="2" id="KW-0408">Iron</keyword>
<dbReference type="SFLD" id="SFLDG01084">
    <property type="entry name" value="Uncharacterised_Radical_SAM_Su"/>
    <property type="match status" value="1"/>
</dbReference>
<evidence type="ECO:0000256" key="1">
    <source>
        <dbReference type="ARBA" id="ARBA00022723"/>
    </source>
</evidence>
<evidence type="ECO:0000313" key="6">
    <source>
        <dbReference type="Proteomes" id="UP001620408"/>
    </source>
</evidence>
<feature type="domain" description="Radical SAM core" evidence="4">
    <location>
        <begin position="64"/>
        <end position="304"/>
    </location>
</feature>
<accession>A0ABW8JYJ5</accession>
<dbReference type="Pfam" id="PF04055">
    <property type="entry name" value="Radical_SAM"/>
    <property type="match status" value="1"/>
</dbReference>
<dbReference type="SUPFAM" id="SSF102114">
    <property type="entry name" value="Radical SAM enzymes"/>
    <property type="match status" value="1"/>
</dbReference>
<name>A0ABW8JYJ5_9GAMM</name>
<reference evidence="5 6" key="1">
    <citation type="submission" date="2020-10" db="EMBL/GenBank/DDBJ databases">
        <title>Phylogeny of dyella-like bacteria.</title>
        <authorList>
            <person name="Fu J."/>
        </authorList>
    </citation>
    <scope>NUCLEOTIDE SEQUENCE [LARGE SCALE GENOMIC DNA]</scope>
    <source>
        <strain evidence="5 6">BB4</strain>
    </source>
</reference>
<dbReference type="CDD" id="cd01335">
    <property type="entry name" value="Radical_SAM"/>
    <property type="match status" value="1"/>
</dbReference>
<dbReference type="NCBIfam" id="NF033668">
    <property type="entry name" value="rSAM_PA0069"/>
    <property type="match status" value="1"/>
</dbReference>
<dbReference type="EMBL" id="JADIKD010000004">
    <property type="protein sequence ID" value="MFK2915730.1"/>
    <property type="molecule type" value="Genomic_DNA"/>
</dbReference>
<dbReference type="RefSeq" id="WP_379987324.1">
    <property type="nucleotide sequence ID" value="NZ_JADIKD010000004.1"/>
</dbReference>
<dbReference type="InterPro" id="IPR006638">
    <property type="entry name" value="Elp3/MiaA/NifB-like_rSAM"/>
</dbReference>
<evidence type="ECO:0000256" key="3">
    <source>
        <dbReference type="ARBA" id="ARBA00023014"/>
    </source>
</evidence>
<evidence type="ECO:0000259" key="4">
    <source>
        <dbReference type="PROSITE" id="PS51918"/>
    </source>
</evidence>
<evidence type="ECO:0000256" key="2">
    <source>
        <dbReference type="ARBA" id="ARBA00023004"/>
    </source>
</evidence>